<protein>
    <recommendedName>
        <fullName evidence="2">YjiS-like domain-containing protein</fullName>
    </recommendedName>
</protein>
<dbReference type="KEGG" id="rru:Rru_A2216"/>
<dbReference type="STRING" id="269796.Rru_A2216"/>
<gene>
    <name evidence="3" type="ordered locus">Rru_A2216</name>
</gene>
<keyword evidence="4" id="KW-1185">Reference proteome</keyword>
<reference evidence="3 4" key="1">
    <citation type="journal article" date="2011" name="Stand. Genomic Sci.">
        <title>Complete genome sequence of Rhodospirillum rubrum type strain (S1).</title>
        <authorList>
            <person name="Munk A.C."/>
            <person name="Copeland A."/>
            <person name="Lucas S."/>
            <person name="Lapidus A."/>
            <person name="Del Rio T.G."/>
            <person name="Barry K."/>
            <person name="Detter J.C."/>
            <person name="Hammon N."/>
            <person name="Israni S."/>
            <person name="Pitluck S."/>
            <person name="Brettin T."/>
            <person name="Bruce D."/>
            <person name="Han C."/>
            <person name="Tapia R."/>
            <person name="Gilna P."/>
            <person name="Schmutz J."/>
            <person name="Larimer F."/>
            <person name="Land M."/>
            <person name="Kyrpides N.C."/>
            <person name="Mavromatis K."/>
            <person name="Richardson P."/>
            <person name="Rohde M."/>
            <person name="Goker M."/>
            <person name="Klenk H.P."/>
            <person name="Zhang Y."/>
            <person name="Roberts G.P."/>
            <person name="Reslewic S."/>
            <person name="Schwartz D.C."/>
        </authorList>
    </citation>
    <scope>NUCLEOTIDE SEQUENCE [LARGE SCALE GENOMIC DNA]</scope>
    <source>
        <strain evidence="4">ATCC 11170 / ATH 1.1.1 / DSM 467 / LMG 4362 / NCIMB 8255 / S1</strain>
    </source>
</reference>
<feature type="domain" description="YjiS-like" evidence="2">
    <location>
        <begin position="57"/>
        <end position="92"/>
    </location>
</feature>
<evidence type="ECO:0000313" key="4">
    <source>
        <dbReference type="Proteomes" id="UP000001929"/>
    </source>
</evidence>
<organism evidence="3 4">
    <name type="scientific">Rhodospirillum rubrum (strain ATCC 11170 / ATH 1.1.1 / DSM 467 / LMG 4362 / NCIMB 8255 / S1)</name>
    <dbReference type="NCBI Taxonomy" id="269796"/>
    <lineage>
        <taxon>Bacteria</taxon>
        <taxon>Pseudomonadati</taxon>
        <taxon>Pseudomonadota</taxon>
        <taxon>Alphaproteobacteria</taxon>
        <taxon>Rhodospirillales</taxon>
        <taxon>Rhodospirillaceae</taxon>
        <taxon>Rhodospirillum</taxon>
    </lineage>
</organism>
<dbReference type="HOGENOM" id="CLU_2143922_0_0_5"/>
<name>Q2RS79_RHORT</name>
<dbReference type="AlphaFoldDB" id="Q2RS79"/>
<accession>Q2RS79</accession>
<evidence type="ECO:0000313" key="3">
    <source>
        <dbReference type="EMBL" id="ABC23016.1"/>
    </source>
</evidence>
<dbReference type="InterPro" id="IPR009506">
    <property type="entry name" value="YjiS-like"/>
</dbReference>
<dbReference type="PATRIC" id="fig|269796.9.peg.2313"/>
<evidence type="ECO:0000259" key="2">
    <source>
        <dbReference type="Pfam" id="PF06568"/>
    </source>
</evidence>
<dbReference type="EMBL" id="CP000230">
    <property type="protein sequence ID" value="ABC23016.1"/>
    <property type="molecule type" value="Genomic_DNA"/>
</dbReference>
<feature type="region of interest" description="Disordered" evidence="1">
    <location>
        <begin position="11"/>
        <end position="41"/>
    </location>
</feature>
<dbReference type="Pfam" id="PF06568">
    <property type="entry name" value="YjiS-like"/>
    <property type="match status" value="1"/>
</dbReference>
<evidence type="ECO:0000256" key="1">
    <source>
        <dbReference type="SAM" id="MobiDB-lite"/>
    </source>
</evidence>
<dbReference type="EnsemblBacteria" id="ABC23016">
    <property type="protein sequence ID" value="ABC23016"/>
    <property type="gene ID" value="Rru_A2216"/>
</dbReference>
<feature type="region of interest" description="Disordered" evidence="1">
    <location>
        <begin position="96"/>
        <end position="116"/>
    </location>
</feature>
<dbReference type="RefSeq" id="WP_011389871.1">
    <property type="nucleotide sequence ID" value="NC_007643.1"/>
</dbReference>
<sequence length="116" mass="12658">MTPPMGCIATPCAPSVASTGSPLSPGYEAPLSAPSHARDKMPRGWLRSGITRLLIGLIDRAWDRAEYKRQKRQLAALDDRALADIGLSRAEADPFFDYPSQGGGDLDPLRQSNFFR</sequence>
<dbReference type="Proteomes" id="UP000001929">
    <property type="component" value="Chromosome"/>
</dbReference>
<proteinExistence type="predicted"/>